<dbReference type="Gene3D" id="1.20.1060.20">
    <property type="match status" value="1"/>
</dbReference>
<dbReference type="OrthoDB" id="10255539at2759"/>
<dbReference type="InterPro" id="IPR036277">
    <property type="entry name" value="SMC_hinge_sf"/>
</dbReference>
<dbReference type="Gene3D" id="1.10.287.1490">
    <property type="match status" value="1"/>
</dbReference>
<feature type="compositionally biased region" description="Low complexity" evidence="1">
    <location>
        <begin position="193"/>
        <end position="202"/>
    </location>
</feature>
<dbReference type="GO" id="GO:0005524">
    <property type="term" value="F:ATP binding"/>
    <property type="evidence" value="ECO:0007669"/>
    <property type="project" value="InterPro"/>
</dbReference>
<sequence>FRDLRNELGRFETHLERLIDDKQRLYTEVRGRVEFQYDAPGGFDRSRVKGVCAKLFDVKPEFTRYAKALEVAAGGKLYHICVDDPQTAKVLMSDPNSRQMRRRQHFVPLSKVQTRVPTPQQIAGAKSAATSVGGECMPALDIVDCPNCYTKVVEYLFGSTFICDNTDTGKAVTFHPQVRAKSVTQDGDTYDPSGSLTGGSSSNGNDYTILRTLCEHFARCKEERELNAEIEKLNVEISRHQKTKGAWENLDREHRDLELELGNVTCRIRSHPYHALHQEIEELNSQIDEHEKSIGELEPEKERLAAEVSRLQEEVASLGGNQEEQIKKLKDEIERVKAQENRLREQQEAQSAKVGDMEIEKESIERDVEALEASMSGQTLDELKGELEGLEAAHQRSKDKHQSIEDKLAGMNQSRQAVQDDIDALENKLVESKEAKASAESEVGRIHLHRFN</sequence>
<dbReference type="InterPro" id="IPR010935">
    <property type="entry name" value="SMC_hinge"/>
</dbReference>
<evidence type="ECO:0000313" key="3">
    <source>
        <dbReference type="EMBL" id="KAF4651059.1"/>
    </source>
</evidence>
<dbReference type="GO" id="GO:0051276">
    <property type="term" value="P:chromosome organization"/>
    <property type="evidence" value="ECO:0007669"/>
    <property type="project" value="InterPro"/>
</dbReference>
<dbReference type="AlphaFoldDB" id="A0A7J6KWV3"/>
<protein>
    <submittedName>
        <fullName evidence="3">Structural maintenance of chromosomes protein 2</fullName>
    </submittedName>
</protein>
<proteinExistence type="predicted"/>
<dbReference type="Pfam" id="PF06470">
    <property type="entry name" value="SMC_hinge"/>
    <property type="match status" value="1"/>
</dbReference>
<name>A0A7J6KWV3_PERCH</name>
<comment type="caution">
    <text evidence="3">The sequence shown here is derived from an EMBL/GenBank/DDBJ whole genome shotgun (WGS) entry which is preliminary data.</text>
</comment>
<dbReference type="SMART" id="SM00968">
    <property type="entry name" value="SMC_hinge"/>
    <property type="match status" value="1"/>
</dbReference>
<dbReference type="Proteomes" id="UP000591131">
    <property type="component" value="Unassembled WGS sequence"/>
</dbReference>
<keyword evidence="4" id="KW-1185">Reference proteome</keyword>
<dbReference type="Gene3D" id="3.30.70.1620">
    <property type="match status" value="1"/>
</dbReference>
<dbReference type="PANTHER" id="PTHR43977">
    <property type="entry name" value="STRUCTURAL MAINTENANCE OF CHROMOSOMES PROTEIN 3"/>
    <property type="match status" value="1"/>
</dbReference>
<dbReference type="SUPFAM" id="SSF75553">
    <property type="entry name" value="Smc hinge domain"/>
    <property type="match status" value="1"/>
</dbReference>
<feature type="non-terminal residue" evidence="3">
    <location>
        <position position="1"/>
    </location>
</feature>
<feature type="region of interest" description="Disordered" evidence="1">
    <location>
        <begin position="393"/>
        <end position="415"/>
    </location>
</feature>
<dbReference type="GO" id="GO:0005694">
    <property type="term" value="C:chromosome"/>
    <property type="evidence" value="ECO:0007669"/>
    <property type="project" value="InterPro"/>
</dbReference>
<organism evidence="3 4">
    <name type="scientific">Perkinsus chesapeaki</name>
    <name type="common">Clam parasite</name>
    <name type="synonym">Perkinsus andrewsi</name>
    <dbReference type="NCBI Taxonomy" id="330153"/>
    <lineage>
        <taxon>Eukaryota</taxon>
        <taxon>Sar</taxon>
        <taxon>Alveolata</taxon>
        <taxon>Perkinsozoa</taxon>
        <taxon>Perkinsea</taxon>
        <taxon>Perkinsida</taxon>
        <taxon>Perkinsidae</taxon>
        <taxon>Perkinsus</taxon>
    </lineage>
</organism>
<reference evidence="3 4" key="1">
    <citation type="submission" date="2020-04" db="EMBL/GenBank/DDBJ databases">
        <title>Perkinsus chesapeaki whole genome sequence.</title>
        <authorList>
            <person name="Bogema D.R."/>
        </authorList>
    </citation>
    <scope>NUCLEOTIDE SEQUENCE [LARGE SCALE GENOMIC DNA]</scope>
    <source>
        <strain evidence="3">ATCC PRA-425</strain>
    </source>
</reference>
<evidence type="ECO:0000313" key="4">
    <source>
        <dbReference type="Proteomes" id="UP000591131"/>
    </source>
</evidence>
<feature type="domain" description="SMC hinge" evidence="2">
    <location>
        <begin position="46"/>
        <end position="173"/>
    </location>
</feature>
<evidence type="ECO:0000259" key="2">
    <source>
        <dbReference type="SMART" id="SM00968"/>
    </source>
</evidence>
<evidence type="ECO:0000256" key="1">
    <source>
        <dbReference type="SAM" id="MobiDB-lite"/>
    </source>
</evidence>
<dbReference type="EMBL" id="JAAPAO010001127">
    <property type="protein sequence ID" value="KAF4651059.1"/>
    <property type="molecule type" value="Genomic_DNA"/>
</dbReference>
<accession>A0A7J6KWV3</accession>
<gene>
    <name evidence="3" type="primary">SMC2_1</name>
    <name evidence="3" type="ORF">FOL47_000681</name>
</gene>
<feature type="compositionally biased region" description="Basic and acidic residues" evidence="1">
    <location>
        <begin position="393"/>
        <end position="408"/>
    </location>
</feature>
<feature type="region of interest" description="Disordered" evidence="1">
    <location>
        <begin position="182"/>
        <end position="202"/>
    </location>
</feature>